<feature type="compositionally biased region" description="Basic and acidic residues" evidence="1">
    <location>
        <begin position="236"/>
        <end position="253"/>
    </location>
</feature>
<keyword evidence="4" id="KW-1185">Reference proteome</keyword>
<comment type="caution">
    <text evidence="3">The sequence shown here is derived from an EMBL/GenBank/DDBJ whole genome shotgun (WGS) entry which is preliminary data.</text>
</comment>
<evidence type="ECO:0000256" key="2">
    <source>
        <dbReference type="SAM" id="Phobius"/>
    </source>
</evidence>
<organism evidence="3 4">
    <name type="scientific">Dryococelus australis</name>
    <dbReference type="NCBI Taxonomy" id="614101"/>
    <lineage>
        <taxon>Eukaryota</taxon>
        <taxon>Metazoa</taxon>
        <taxon>Ecdysozoa</taxon>
        <taxon>Arthropoda</taxon>
        <taxon>Hexapoda</taxon>
        <taxon>Insecta</taxon>
        <taxon>Pterygota</taxon>
        <taxon>Neoptera</taxon>
        <taxon>Polyneoptera</taxon>
        <taxon>Phasmatodea</taxon>
        <taxon>Verophasmatodea</taxon>
        <taxon>Anareolatae</taxon>
        <taxon>Phasmatidae</taxon>
        <taxon>Eurycanthinae</taxon>
        <taxon>Dryococelus</taxon>
    </lineage>
</organism>
<dbReference type="EMBL" id="JARBHB010000007">
    <property type="protein sequence ID" value="KAJ8879370.1"/>
    <property type="molecule type" value="Genomic_DNA"/>
</dbReference>
<evidence type="ECO:0000313" key="3">
    <source>
        <dbReference type="EMBL" id="KAJ8879370.1"/>
    </source>
</evidence>
<feature type="compositionally biased region" description="Low complexity" evidence="1">
    <location>
        <begin position="224"/>
        <end position="235"/>
    </location>
</feature>
<keyword evidence="2" id="KW-0472">Membrane</keyword>
<feature type="transmembrane region" description="Helical" evidence="2">
    <location>
        <begin position="91"/>
        <end position="115"/>
    </location>
</feature>
<dbReference type="Gene3D" id="3.30.420.10">
    <property type="entry name" value="Ribonuclease H-like superfamily/Ribonuclease H"/>
    <property type="match status" value="1"/>
</dbReference>
<keyword evidence="2" id="KW-1133">Transmembrane helix</keyword>
<sequence>MQTVAKSAFDEIREHYHAYGVTASVRNTLFVINCKEIIYVTLANLLWSSLMVRCRSVVREVLCSNPRLLTSHQGGIFRIFAFGNYAGRYRWLAGFLGISRSLALIFWCFFILTLLHPHRLSRLRCYEPLTNLHSTTFNRNGPRLHVNPDSKDSSYHCGGTEHSSIFSTPPPNNPLGTQTLTLISTSRCGRGAIPTSSAFPEYYRNCVAANFVNTSFGGESSISSSSRRFSDCQQDSDLRVSTEETSDHEHRVREGTSDHETCFRLRSLVRSAATFWVGPIPCNVVGSYSKSIPRETRVFFVKGESTPLNLVAVIDEVTSTSGKEARRRRFHTVYVWRDPAAGVHVAPAEAKGWSLLPDLVLEEEPQNNRRLPLSCSCSDVCICGIYITSIVNVSFDGVASLTECRFCGKNYAQKQVALRHDIHTCMKSPAHLSDVDALTQPAEGWTGVTHAIASASIVHKPQTPQTARVARGAAKCIVFGRHVPFQHDNLNSNSYIREVLEPKILPLLQAIPRDIFQQENARPHVATQFKRWTGGTSKF</sequence>
<name>A0ABQ9H546_9NEOP</name>
<evidence type="ECO:0008006" key="5">
    <source>
        <dbReference type="Google" id="ProtNLM"/>
    </source>
</evidence>
<protein>
    <recommendedName>
        <fullName evidence="5">C2H2-type domain-containing protein</fullName>
    </recommendedName>
</protein>
<proteinExistence type="predicted"/>
<gene>
    <name evidence="3" type="ORF">PR048_019978</name>
</gene>
<evidence type="ECO:0000313" key="4">
    <source>
        <dbReference type="Proteomes" id="UP001159363"/>
    </source>
</evidence>
<keyword evidence="2" id="KW-0812">Transmembrane</keyword>
<dbReference type="Proteomes" id="UP001159363">
    <property type="component" value="Chromosome 6"/>
</dbReference>
<evidence type="ECO:0000256" key="1">
    <source>
        <dbReference type="SAM" id="MobiDB-lite"/>
    </source>
</evidence>
<dbReference type="InterPro" id="IPR036397">
    <property type="entry name" value="RNaseH_sf"/>
</dbReference>
<reference evidence="3 4" key="1">
    <citation type="submission" date="2023-02" db="EMBL/GenBank/DDBJ databases">
        <title>LHISI_Scaffold_Assembly.</title>
        <authorList>
            <person name="Stuart O.P."/>
            <person name="Cleave R."/>
            <person name="Magrath M.J.L."/>
            <person name="Mikheyev A.S."/>
        </authorList>
    </citation>
    <scope>NUCLEOTIDE SEQUENCE [LARGE SCALE GENOMIC DNA]</scope>
    <source>
        <strain evidence="3">Daus_M_001</strain>
        <tissue evidence="3">Leg muscle</tissue>
    </source>
</reference>
<feature type="region of interest" description="Disordered" evidence="1">
    <location>
        <begin position="224"/>
        <end position="253"/>
    </location>
</feature>
<accession>A0ABQ9H546</accession>